<keyword evidence="1" id="KW-0472">Membrane</keyword>
<evidence type="ECO:0000259" key="2">
    <source>
        <dbReference type="Pfam" id="PF18902"/>
    </source>
</evidence>
<name>A0A4R2RQC3_9FIRM</name>
<dbReference type="AlphaFoldDB" id="A0A4R2RQC3"/>
<reference evidence="3 4" key="1">
    <citation type="submission" date="2019-03" db="EMBL/GenBank/DDBJ databases">
        <title>Genomic Encyclopedia of Type Strains, Phase IV (KMG-IV): sequencing the most valuable type-strain genomes for metagenomic binning, comparative biology and taxonomic classification.</title>
        <authorList>
            <person name="Goeker M."/>
        </authorList>
    </citation>
    <scope>NUCLEOTIDE SEQUENCE [LARGE SCALE GENOMIC DNA]</scope>
    <source>
        <strain evidence="3 4">DSM 11170</strain>
    </source>
</reference>
<dbReference type="EMBL" id="SLXT01000024">
    <property type="protein sequence ID" value="TCP62031.1"/>
    <property type="molecule type" value="Genomic_DNA"/>
</dbReference>
<dbReference type="OrthoDB" id="2084666at2"/>
<organism evidence="3 4">
    <name type="scientific">Heliophilum fasciatum</name>
    <dbReference type="NCBI Taxonomy" id="35700"/>
    <lineage>
        <taxon>Bacteria</taxon>
        <taxon>Bacillati</taxon>
        <taxon>Bacillota</taxon>
        <taxon>Clostridia</taxon>
        <taxon>Eubacteriales</taxon>
        <taxon>Heliobacteriaceae</taxon>
        <taxon>Heliophilum</taxon>
    </lineage>
</organism>
<evidence type="ECO:0000313" key="3">
    <source>
        <dbReference type="EMBL" id="TCP62031.1"/>
    </source>
</evidence>
<gene>
    <name evidence="3" type="ORF">EDD73_1244</name>
</gene>
<dbReference type="Proteomes" id="UP000294813">
    <property type="component" value="Unassembled WGS sequence"/>
</dbReference>
<dbReference type="Pfam" id="PF18902">
    <property type="entry name" value="DUF5658"/>
    <property type="match status" value="1"/>
</dbReference>
<comment type="caution">
    <text evidence="3">The sequence shown here is derived from an EMBL/GenBank/DDBJ whole genome shotgun (WGS) entry which is preliminary data.</text>
</comment>
<proteinExistence type="predicted"/>
<protein>
    <recommendedName>
        <fullName evidence="2">DUF5658 domain-containing protein</fullName>
    </recommendedName>
</protein>
<accession>A0A4R2RQC3</accession>
<dbReference type="InterPro" id="IPR043717">
    <property type="entry name" value="DUF5658"/>
</dbReference>
<evidence type="ECO:0000313" key="4">
    <source>
        <dbReference type="Proteomes" id="UP000294813"/>
    </source>
</evidence>
<feature type="transmembrane region" description="Helical" evidence="1">
    <location>
        <begin position="23"/>
        <end position="46"/>
    </location>
</feature>
<sequence length="125" mass="14273">MTQEEYSINDLYILAKHDIWENAGWLAAALFITLLNVIDGVASVWGIQQGYIVEANPFMIQAVTQFPIPVIVGKVVVSYVLMACVYALNQEYRKPIYYLVPISVFPPYLWVTHLHIEWITAITNI</sequence>
<keyword evidence="1" id="KW-0812">Transmembrane</keyword>
<feature type="transmembrane region" description="Helical" evidence="1">
    <location>
        <begin position="66"/>
        <end position="88"/>
    </location>
</feature>
<keyword evidence="1" id="KW-1133">Transmembrane helix</keyword>
<feature type="domain" description="DUF5658" evidence="2">
    <location>
        <begin position="31"/>
        <end position="120"/>
    </location>
</feature>
<evidence type="ECO:0000256" key="1">
    <source>
        <dbReference type="SAM" id="Phobius"/>
    </source>
</evidence>
<keyword evidence="4" id="KW-1185">Reference proteome</keyword>
<dbReference type="RefSeq" id="WP_131920074.1">
    <property type="nucleotide sequence ID" value="NZ_JAOQNU010000024.1"/>
</dbReference>